<name>A0A7S0K9Q3_9STRA</name>
<reference evidence="1" key="1">
    <citation type="submission" date="2021-01" db="EMBL/GenBank/DDBJ databases">
        <authorList>
            <person name="Corre E."/>
            <person name="Pelletier E."/>
            <person name="Niang G."/>
            <person name="Scheremetjew M."/>
            <person name="Finn R."/>
            <person name="Kale V."/>
            <person name="Holt S."/>
            <person name="Cochrane G."/>
            <person name="Meng A."/>
            <person name="Brown T."/>
            <person name="Cohen L."/>
        </authorList>
    </citation>
    <scope>NUCLEOTIDE SEQUENCE</scope>
    <source>
        <strain evidence="1">B651</strain>
    </source>
</reference>
<gene>
    <name evidence="1" type="ORF">LDAN0322_LOCUS778</name>
</gene>
<protein>
    <submittedName>
        <fullName evidence="1">Uncharacterized protein</fullName>
    </submittedName>
</protein>
<sequence length="159" mass="18346">MKAFIFNGAIGTIHYLFQHLLFFRVSVLGILKYCANRLPLQCSYRFERKMNSAWLTCIVSRGGVVGGKRCIHRSTSLNFAAPVGQELTGFDFLKSNKEKPVVALQREEYPEWVDTLAQPLKTLAELKKMEFEDATDRERMRYLVLGRRKLIKDNNLEGK</sequence>
<accession>A0A7S0K9Q3</accession>
<proteinExistence type="predicted"/>
<dbReference type="EMBL" id="HBEU01001156">
    <property type="protein sequence ID" value="CAD8574633.1"/>
    <property type="molecule type" value="Transcribed_RNA"/>
</dbReference>
<dbReference type="InterPro" id="IPR013870">
    <property type="entry name" value="Ribosomal_mL54"/>
</dbReference>
<dbReference type="Pfam" id="PF08561">
    <property type="entry name" value="Ribosomal_L37"/>
    <property type="match status" value="1"/>
</dbReference>
<evidence type="ECO:0000313" key="1">
    <source>
        <dbReference type="EMBL" id="CAD8574633.1"/>
    </source>
</evidence>
<dbReference type="AlphaFoldDB" id="A0A7S0K9Q3"/>
<organism evidence="1">
    <name type="scientific">Leptocylindrus aporus</name>
    <dbReference type="NCBI Taxonomy" id="1398097"/>
    <lineage>
        <taxon>Eukaryota</taxon>
        <taxon>Sar</taxon>
        <taxon>Stramenopiles</taxon>
        <taxon>Ochrophyta</taxon>
        <taxon>Bacillariophyta</taxon>
        <taxon>Coscinodiscophyceae</taxon>
        <taxon>Chaetocerotophycidae</taxon>
        <taxon>Leptocylindrales</taxon>
        <taxon>Leptocylindraceae</taxon>
        <taxon>Leptocylindrus</taxon>
    </lineage>
</organism>